<proteinExistence type="predicted"/>
<dbReference type="Pfam" id="PF00069">
    <property type="entry name" value="Pkinase"/>
    <property type="match status" value="1"/>
</dbReference>
<reference evidence="2 3" key="1">
    <citation type="submission" date="2017-11" db="EMBL/GenBank/DDBJ databases">
        <title>The genome of Rhizophagus clarus HR1 reveals common genetic basis of auxotrophy among arbuscular mycorrhizal fungi.</title>
        <authorList>
            <person name="Kobayashi Y."/>
        </authorList>
    </citation>
    <scope>NUCLEOTIDE SEQUENCE [LARGE SCALE GENOMIC DNA]</scope>
    <source>
        <strain evidence="2 3">HR1</strain>
    </source>
</reference>
<comment type="caution">
    <text evidence="2">The sequence shown here is derived from an EMBL/GenBank/DDBJ whole genome shotgun (WGS) entry which is preliminary data.</text>
</comment>
<dbReference type="GO" id="GO:0004672">
    <property type="term" value="F:protein kinase activity"/>
    <property type="evidence" value="ECO:0007669"/>
    <property type="project" value="InterPro"/>
</dbReference>
<name>A0A2Z6R2G6_9GLOM</name>
<evidence type="ECO:0000313" key="3">
    <source>
        <dbReference type="Proteomes" id="UP000247702"/>
    </source>
</evidence>
<gene>
    <name evidence="2" type="ORF">RclHR1_13410002</name>
</gene>
<accession>A0A2Z6R2G6</accession>
<dbReference type="SUPFAM" id="SSF56112">
    <property type="entry name" value="Protein kinase-like (PK-like)"/>
    <property type="match status" value="1"/>
</dbReference>
<dbReference type="PROSITE" id="PS50011">
    <property type="entry name" value="PROTEIN_KINASE_DOM"/>
    <property type="match status" value="1"/>
</dbReference>
<sequence>MVFEHAGENFNNYLNKNCENFNWLNGIKALHGIIEGLNEIHQKHMVHQIFHIGNILFRINSYGYSMLRISDMELCRKIDDIDETNIYGVMPYVAPEILKGNPYTQAL</sequence>
<dbReference type="Gene3D" id="1.10.510.10">
    <property type="entry name" value="Transferase(Phosphotransferase) domain 1"/>
    <property type="match status" value="1"/>
</dbReference>
<organism evidence="2 3">
    <name type="scientific">Rhizophagus clarus</name>
    <dbReference type="NCBI Taxonomy" id="94130"/>
    <lineage>
        <taxon>Eukaryota</taxon>
        <taxon>Fungi</taxon>
        <taxon>Fungi incertae sedis</taxon>
        <taxon>Mucoromycota</taxon>
        <taxon>Glomeromycotina</taxon>
        <taxon>Glomeromycetes</taxon>
        <taxon>Glomerales</taxon>
        <taxon>Glomeraceae</taxon>
        <taxon>Rhizophagus</taxon>
    </lineage>
</organism>
<dbReference type="Proteomes" id="UP000247702">
    <property type="component" value="Unassembled WGS sequence"/>
</dbReference>
<dbReference type="GO" id="GO:0005524">
    <property type="term" value="F:ATP binding"/>
    <property type="evidence" value="ECO:0007669"/>
    <property type="project" value="InterPro"/>
</dbReference>
<protein>
    <recommendedName>
        <fullName evidence="1">Protein kinase domain-containing protein</fullName>
    </recommendedName>
</protein>
<feature type="domain" description="Protein kinase" evidence="1">
    <location>
        <begin position="1"/>
        <end position="107"/>
    </location>
</feature>
<evidence type="ECO:0000259" key="1">
    <source>
        <dbReference type="PROSITE" id="PS50011"/>
    </source>
</evidence>
<keyword evidence="3" id="KW-1185">Reference proteome</keyword>
<dbReference type="InterPro" id="IPR000719">
    <property type="entry name" value="Prot_kinase_dom"/>
</dbReference>
<dbReference type="EMBL" id="BEXD01000382">
    <property type="protein sequence ID" value="GBB86966.1"/>
    <property type="molecule type" value="Genomic_DNA"/>
</dbReference>
<dbReference type="AlphaFoldDB" id="A0A2Z6R2G6"/>
<evidence type="ECO:0000313" key="2">
    <source>
        <dbReference type="EMBL" id="GBB86966.1"/>
    </source>
</evidence>
<dbReference type="InterPro" id="IPR011009">
    <property type="entry name" value="Kinase-like_dom_sf"/>
</dbReference>